<reference evidence="2" key="1">
    <citation type="submission" date="2015-07" db="EMBL/GenBank/DDBJ databases">
        <authorList>
            <consortium name="Consortium for Microbial Forensics and Genomics (microFORGE)"/>
            <person name="Knight B.M."/>
            <person name="Roberts D.P."/>
            <person name="Lin D."/>
            <person name="Hari K."/>
            <person name="Fletcher J."/>
            <person name="Melcher U."/>
            <person name="Blagden T."/>
            <person name="Winegar R.A."/>
        </authorList>
    </citation>
    <scope>NUCLEOTIDE SEQUENCE [LARGE SCALE GENOMIC DNA]</scope>
    <source>
        <strain evidence="2">DSM 23493</strain>
    </source>
</reference>
<dbReference type="EMBL" id="LFXJ01000005">
    <property type="protein sequence ID" value="KMY32295.1"/>
    <property type="molecule type" value="Genomic_DNA"/>
</dbReference>
<evidence type="ECO:0000313" key="2">
    <source>
        <dbReference type="Proteomes" id="UP000037326"/>
    </source>
</evidence>
<sequence length="79" mass="9257">MERKRVLTSENLSLIGEPQLIGFTHTKERKLFTSKPGKYGWHFWGESVKTGDFFSVKGTHQLTHKEFEWVTDAKVTWTE</sequence>
<accession>A0A0K9FCV1</accession>
<dbReference type="GeneID" id="96598419"/>
<dbReference type="AlphaFoldDB" id="A0A0K9FCV1"/>
<dbReference type="Proteomes" id="UP000037326">
    <property type="component" value="Unassembled WGS sequence"/>
</dbReference>
<evidence type="ECO:0000313" key="1">
    <source>
        <dbReference type="EMBL" id="KMY32295.1"/>
    </source>
</evidence>
<protein>
    <submittedName>
        <fullName evidence="1">Uncharacterized protein</fullName>
    </submittedName>
</protein>
<dbReference type="RefSeq" id="WP_049665461.1">
    <property type="nucleotide sequence ID" value="NZ_LFXJ01000005.1"/>
</dbReference>
<name>A0A0K9FCV1_9BACI</name>
<organism evidence="1 2">
    <name type="scientific">Lysinibacillus xylanilyticus</name>
    <dbReference type="NCBI Taxonomy" id="582475"/>
    <lineage>
        <taxon>Bacteria</taxon>
        <taxon>Bacillati</taxon>
        <taxon>Bacillota</taxon>
        <taxon>Bacilli</taxon>
        <taxon>Bacillales</taxon>
        <taxon>Bacillaceae</taxon>
        <taxon>Lysinibacillus</taxon>
    </lineage>
</organism>
<gene>
    <name evidence="1" type="ORF">ACZ11_09125</name>
</gene>
<dbReference type="Gene3D" id="2.60.40.3830">
    <property type="match status" value="1"/>
</dbReference>
<dbReference type="PATRIC" id="fig|582475.4.peg.1384"/>
<dbReference type="OrthoDB" id="2381403at2"/>
<proteinExistence type="predicted"/>
<comment type="caution">
    <text evidence="1">The sequence shown here is derived from an EMBL/GenBank/DDBJ whole genome shotgun (WGS) entry which is preliminary data.</text>
</comment>